<evidence type="ECO:0000313" key="2">
    <source>
        <dbReference type="EMBL" id="CAF1463106.1"/>
    </source>
</evidence>
<feature type="compositionally biased region" description="Basic and acidic residues" evidence="1">
    <location>
        <begin position="115"/>
        <end position="137"/>
    </location>
</feature>
<accession>A0A815QGY8</accession>
<evidence type="ECO:0000313" key="3">
    <source>
        <dbReference type="Proteomes" id="UP000663889"/>
    </source>
</evidence>
<evidence type="ECO:0000256" key="1">
    <source>
        <dbReference type="SAM" id="MobiDB-lite"/>
    </source>
</evidence>
<reference evidence="2" key="1">
    <citation type="submission" date="2021-02" db="EMBL/GenBank/DDBJ databases">
        <authorList>
            <person name="Nowell W R."/>
        </authorList>
    </citation>
    <scope>NUCLEOTIDE SEQUENCE</scope>
</reference>
<proteinExistence type="predicted"/>
<feature type="compositionally biased region" description="Basic residues" evidence="1">
    <location>
        <begin position="84"/>
        <end position="109"/>
    </location>
</feature>
<feature type="region of interest" description="Disordered" evidence="1">
    <location>
        <begin position="1"/>
        <end position="63"/>
    </location>
</feature>
<feature type="compositionally biased region" description="Polar residues" evidence="1">
    <location>
        <begin position="20"/>
        <end position="29"/>
    </location>
</feature>
<dbReference type="AlphaFoldDB" id="A0A815QGY8"/>
<feature type="compositionally biased region" description="Basic and acidic residues" evidence="1">
    <location>
        <begin position="41"/>
        <end position="63"/>
    </location>
</feature>
<feature type="region of interest" description="Disordered" evidence="1">
    <location>
        <begin position="76"/>
        <end position="137"/>
    </location>
</feature>
<dbReference type="Proteomes" id="UP000663889">
    <property type="component" value="Unassembled WGS sequence"/>
</dbReference>
<organism evidence="2 3">
    <name type="scientific">Rotaria sordida</name>
    <dbReference type="NCBI Taxonomy" id="392033"/>
    <lineage>
        <taxon>Eukaryota</taxon>
        <taxon>Metazoa</taxon>
        <taxon>Spiralia</taxon>
        <taxon>Gnathifera</taxon>
        <taxon>Rotifera</taxon>
        <taxon>Eurotatoria</taxon>
        <taxon>Bdelloidea</taxon>
        <taxon>Philodinida</taxon>
        <taxon>Philodinidae</taxon>
        <taxon>Rotaria</taxon>
    </lineage>
</organism>
<sequence>MGNNGNKAAKEEKIYVNNYKPESSVSNTVHDSDSQYELESELSKKLPTPKEQHNKLKSPHNERPLELSWLQQNNSHDHYNRMNSHPHPHPHRHRHQHHQHHQEHLRRKPLAINRWPKDDDQIEKQKSKSFIEEYIHQ</sequence>
<protein>
    <submittedName>
        <fullName evidence="2">Uncharacterized protein</fullName>
    </submittedName>
</protein>
<name>A0A815QGY8_9BILA</name>
<comment type="caution">
    <text evidence="2">The sequence shown here is derived from an EMBL/GenBank/DDBJ whole genome shotgun (WGS) entry which is preliminary data.</text>
</comment>
<dbReference type="EMBL" id="CAJNOU010005007">
    <property type="protein sequence ID" value="CAF1463106.1"/>
    <property type="molecule type" value="Genomic_DNA"/>
</dbReference>
<gene>
    <name evidence="2" type="ORF">SEV965_LOCUS34264</name>
</gene>